<dbReference type="InterPro" id="IPR036986">
    <property type="entry name" value="S4_RNA-bd_sf"/>
</dbReference>
<name>A0ABY5SZM8_9SPHN</name>
<dbReference type="SMART" id="SM00363">
    <property type="entry name" value="S4"/>
    <property type="match status" value="1"/>
</dbReference>
<dbReference type="Proteomes" id="UP001065265">
    <property type="component" value="Chromosome"/>
</dbReference>
<gene>
    <name evidence="3" type="ORF">L1F33_03135</name>
</gene>
<proteinExistence type="predicted"/>
<reference evidence="3" key="1">
    <citation type="submission" date="2022-02" db="EMBL/GenBank/DDBJ databases">
        <title>Qipengyuania spongiae sp. nov., isolated from marine sponge.</title>
        <authorList>
            <person name="Li Z."/>
            <person name="Zhang M."/>
        </authorList>
    </citation>
    <scope>NUCLEOTIDE SEQUENCE</scope>
    <source>
        <strain evidence="3">PHS-Z21</strain>
    </source>
</reference>
<feature type="domain" description="RNA-binding S4" evidence="2">
    <location>
        <begin position="1"/>
        <end position="63"/>
    </location>
</feature>
<evidence type="ECO:0000259" key="2">
    <source>
        <dbReference type="SMART" id="SM00363"/>
    </source>
</evidence>
<keyword evidence="4" id="KW-1185">Reference proteome</keyword>
<dbReference type="Gene3D" id="3.10.290.10">
    <property type="entry name" value="RNA-binding S4 domain"/>
    <property type="match status" value="1"/>
</dbReference>
<accession>A0ABY5SZM8</accession>
<dbReference type="InterPro" id="IPR002942">
    <property type="entry name" value="S4_RNA-bd"/>
</dbReference>
<dbReference type="RefSeq" id="WP_265559814.1">
    <property type="nucleotide sequence ID" value="NZ_CP092471.1"/>
</dbReference>
<dbReference type="SUPFAM" id="SSF55174">
    <property type="entry name" value="Alpha-L RNA-binding motif"/>
    <property type="match status" value="1"/>
</dbReference>
<evidence type="ECO:0000313" key="4">
    <source>
        <dbReference type="Proteomes" id="UP001065265"/>
    </source>
</evidence>
<dbReference type="CDD" id="cd00165">
    <property type="entry name" value="S4"/>
    <property type="match status" value="1"/>
</dbReference>
<dbReference type="PROSITE" id="PS50889">
    <property type="entry name" value="S4"/>
    <property type="match status" value="1"/>
</dbReference>
<organism evidence="3 4">
    <name type="scientific">Qipengyuania spongiae</name>
    <dbReference type="NCBI Taxonomy" id="2909673"/>
    <lineage>
        <taxon>Bacteria</taxon>
        <taxon>Pseudomonadati</taxon>
        <taxon>Pseudomonadota</taxon>
        <taxon>Alphaproteobacteria</taxon>
        <taxon>Sphingomonadales</taxon>
        <taxon>Erythrobacteraceae</taxon>
        <taxon>Qipengyuania</taxon>
    </lineage>
</organism>
<protein>
    <submittedName>
        <fullName evidence="3">RNA-binding S4 domain-containing protein</fullName>
    </submittedName>
</protein>
<sequence length="103" mass="11356">MRIDRLLCMLRFCRTRSRAASLVGEGHLRRNGERVVRASQPVAVGDVLTIPVGNAVRLVEVLALPDRRGPPSEAQSCYRVLDPKGQSAIAADRDQTFEGKDRS</sequence>
<keyword evidence="1" id="KW-0694">RNA-binding</keyword>
<dbReference type="EMBL" id="CP092471">
    <property type="protein sequence ID" value="UVI39967.1"/>
    <property type="molecule type" value="Genomic_DNA"/>
</dbReference>
<dbReference type="Pfam" id="PF01479">
    <property type="entry name" value="S4"/>
    <property type="match status" value="1"/>
</dbReference>
<evidence type="ECO:0000313" key="3">
    <source>
        <dbReference type="EMBL" id="UVI39967.1"/>
    </source>
</evidence>
<evidence type="ECO:0000256" key="1">
    <source>
        <dbReference type="PROSITE-ProRule" id="PRU00182"/>
    </source>
</evidence>